<sequence length="98" mass="11627">MKKDKAMAQWCLEEQRRQQQHLATFNNLRPTWKSWVARLLSNLLVVLILQAMYPEVLSEPVLYVLVILIFAQGFDIHNQHKRINKRIDALYSLLSHKD</sequence>
<dbReference type="eggNOG" id="ENOG502ZDW1">
    <property type="taxonomic scope" value="Bacteria"/>
</dbReference>
<feature type="transmembrane region" description="Helical" evidence="1">
    <location>
        <begin position="60"/>
        <end position="77"/>
    </location>
</feature>
<dbReference type="GeneID" id="58230293"/>
<feature type="transmembrane region" description="Helical" evidence="1">
    <location>
        <begin position="35"/>
        <end position="54"/>
    </location>
</feature>
<dbReference type="AlphaFoldDB" id="A0A0F4PPH0"/>
<keyword evidence="1" id="KW-0812">Transmembrane</keyword>
<protein>
    <submittedName>
        <fullName evidence="2">Uncharacterized protein</fullName>
    </submittedName>
</protein>
<proteinExistence type="predicted"/>
<dbReference type="RefSeq" id="WP_045980327.1">
    <property type="nucleotide sequence ID" value="NZ_JXXY01000017.1"/>
</dbReference>
<dbReference type="Proteomes" id="UP000033664">
    <property type="component" value="Unassembled WGS sequence"/>
</dbReference>
<evidence type="ECO:0000313" key="2">
    <source>
        <dbReference type="EMBL" id="KJY96141.1"/>
    </source>
</evidence>
<dbReference type="PATRIC" id="fig|151081.8.peg.3246"/>
<dbReference type="EMBL" id="JXXZ01000019">
    <property type="protein sequence ID" value="KJY96141.1"/>
    <property type="molecule type" value="Genomic_DNA"/>
</dbReference>
<keyword evidence="1" id="KW-1133">Transmembrane helix</keyword>
<accession>A0A0F4PPH0</accession>
<evidence type="ECO:0000256" key="1">
    <source>
        <dbReference type="SAM" id="Phobius"/>
    </source>
</evidence>
<reference evidence="2 3" key="1">
    <citation type="journal article" date="2015" name="BMC Genomics">
        <title>Genome mining reveals unlocked bioactive potential of marine Gram-negative bacteria.</title>
        <authorList>
            <person name="Machado H."/>
            <person name="Sonnenschein E.C."/>
            <person name="Melchiorsen J."/>
            <person name="Gram L."/>
        </authorList>
    </citation>
    <scope>NUCLEOTIDE SEQUENCE [LARGE SCALE GENOMIC DNA]</scope>
    <source>
        <strain evidence="2 3">S3137</strain>
    </source>
</reference>
<keyword evidence="3" id="KW-1185">Reference proteome</keyword>
<comment type="caution">
    <text evidence="2">The sequence shown here is derived from an EMBL/GenBank/DDBJ whole genome shotgun (WGS) entry which is preliminary data.</text>
</comment>
<evidence type="ECO:0000313" key="3">
    <source>
        <dbReference type="Proteomes" id="UP000033664"/>
    </source>
</evidence>
<organism evidence="2 3">
    <name type="scientific">Pseudoalteromonas ruthenica</name>
    <dbReference type="NCBI Taxonomy" id="151081"/>
    <lineage>
        <taxon>Bacteria</taxon>
        <taxon>Pseudomonadati</taxon>
        <taxon>Pseudomonadota</taxon>
        <taxon>Gammaproteobacteria</taxon>
        <taxon>Alteromonadales</taxon>
        <taxon>Pseudoalteromonadaceae</taxon>
        <taxon>Pseudoalteromonas</taxon>
    </lineage>
</organism>
<gene>
    <name evidence="2" type="ORF">TW72_17500</name>
</gene>
<name>A0A0F4PPH0_9GAMM</name>
<dbReference type="OrthoDB" id="5770251at2"/>
<keyword evidence="1" id="KW-0472">Membrane</keyword>